<keyword evidence="3" id="KW-1185">Reference proteome</keyword>
<organism evidence="2 3">
    <name type="scientific">Nesidiocoris tenuis</name>
    <dbReference type="NCBI Taxonomy" id="355587"/>
    <lineage>
        <taxon>Eukaryota</taxon>
        <taxon>Metazoa</taxon>
        <taxon>Ecdysozoa</taxon>
        <taxon>Arthropoda</taxon>
        <taxon>Hexapoda</taxon>
        <taxon>Insecta</taxon>
        <taxon>Pterygota</taxon>
        <taxon>Neoptera</taxon>
        <taxon>Paraneoptera</taxon>
        <taxon>Hemiptera</taxon>
        <taxon>Heteroptera</taxon>
        <taxon>Panheteroptera</taxon>
        <taxon>Cimicomorpha</taxon>
        <taxon>Miridae</taxon>
        <taxon>Dicyphina</taxon>
        <taxon>Nesidiocoris</taxon>
    </lineage>
</organism>
<accession>A0A6H5GFH9</accession>
<proteinExistence type="predicted"/>
<feature type="region of interest" description="Disordered" evidence="1">
    <location>
        <begin position="19"/>
        <end position="61"/>
    </location>
</feature>
<gene>
    <name evidence="2" type="ORF">NTEN_LOCUS7650</name>
</gene>
<dbReference type="Proteomes" id="UP000479000">
    <property type="component" value="Unassembled WGS sequence"/>
</dbReference>
<dbReference type="AlphaFoldDB" id="A0A6H5GFH9"/>
<sequence length="61" mass="6743">MSVWCAFCCRRLMQNTMEKPQGSFCPRPGQAHHGARGRQDGTRVESGPEPRVLAAHSVSTM</sequence>
<evidence type="ECO:0000313" key="3">
    <source>
        <dbReference type="Proteomes" id="UP000479000"/>
    </source>
</evidence>
<reference evidence="2 3" key="1">
    <citation type="submission" date="2020-02" db="EMBL/GenBank/DDBJ databases">
        <authorList>
            <person name="Ferguson B K."/>
        </authorList>
    </citation>
    <scope>NUCLEOTIDE SEQUENCE [LARGE SCALE GENOMIC DNA]</scope>
</reference>
<evidence type="ECO:0000313" key="2">
    <source>
        <dbReference type="EMBL" id="CAB0001863.1"/>
    </source>
</evidence>
<feature type="non-terminal residue" evidence="2">
    <location>
        <position position="61"/>
    </location>
</feature>
<evidence type="ECO:0000256" key="1">
    <source>
        <dbReference type="SAM" id="MobiDB-lite"/>
    </source>
</evidence>
<dbReference type="EMBL" id="CADCXU010011675">
    <property type="protein sequence ID" value="CAB0001863.1"/>
    <property type="molecule type" value="Genomic_DNA"/>
</dbReference>
<feature type="compositionally biased region" description="Basic and acidic residues" evidence="1">
    <location>
        <begin position="37"/>
        <end position="48"/>
    </location>
</feature>
<protein>
    <submittedName>
        <fullName evidence="2">Uncharacterized protein</fullName>
    </submittedName>
</protein>
<name>A0A6H5GFH9_9HEMI</name>